<reference evidence="1 2" key="1">
    <citation type="submission" date="2019-02" db="EMBL/GenBank/DDBJ databases">
        <title>Genomic Encyclopedia of Archaeal and Bacterial Type Strains, Phase II (KMG-II): from individual species to whole genera.</title>
        <authorList>
            <person name="Goeker M."/>
        </authorList>
    </citation>
    <scope>NUCLEOTIDE SEQUENCE [LARGE SCALE GENOMIC DNA]</scope>
    <source>
        <strain evidence="1 2">DSM 18101</strain>
    </source>
</reference>
<sequence>MREIKVYLAGGFHSGWQDLVKARTSNLSFFDPREHKIDAADLYTAWDLNAIRESDWVFAYLEKSNPGGYALALEIGFGKALEKRILLIDERSIDSDMEARRLAMLHICADACFHTLEAGIAFLREETRTMDSLPKDSGS</sequence>
<protein>
    <recommendedName>
        <fullName evidence="3">Nucleoside 2-deoxyribosyltransferase-like protein</fullName>
    </recommendedName>
</protein>
<dbReference type="RefSeq" id="WP_130417400.1">
    <property type="nucleotide sequence ID" value="NZ_SHKW01000001.1"/>
</dbReference>
<keyword evidence="2" id="KW-1185">Reference proteome</keyword>
<comment type="caution">
    <text evidence="1">The sequence shown here is derived from an EMBL/GenBank/DDBJ whole genome shotgun (WGS) entry which is preliminary data.</text>
</comment>
<dbReference type="Gene3D" id="3.40.50.450">
    <property type="match status" value="1"/>
</dbReference>
<organism evidence="1 2">
    <name type="scientific">Edaphobacter modestus</name>
    <dbReference type="NCBI Taxonomy" id="388466"/>
    <lineage>
        <taxon>Bacteria</taxon>
        <taxon>Pseudomonadati</taxon>
        <taxon>Acidobacteriota</taxon>
        <taxon>Terriglobia</taxon>
        <taxon>Terriglobales</taxon>
        <taxon>Acidobacteriaceae</taxon>
        <taxon>Edaphobacter</taxon>
    </lineage>
</organism>
<evidence type="ECO:0000313" key="2">
    <source>
        <dbReference type="Proteomes" id="UP000292958"/>
    </source>
</evidence>
<evidence type="ECO:0000313" key="1">
    <source>
        <dbReference type="EMBL" id="RZU39144.1"/>
    </source>
</evidence>
<accession>A0A4Q7YPW3</accession>
<name>A0A4Q7YPW3_9BACT</name>
<dbReference type="OrthoDB" id="9807498at2"/>
<dbReference type="AlphaFoldDB" id="A0A4Q7YPW3"/>
<gene>
    <name evidence="1" type="ORF">BDD14_0483</name>
</gene>
<dbReference type="Proteomes" id="UP000292958">
    <property type="component" value="Unassembled WGS sequence"/>
</dbReference>
<evidence type="ECO:0008006" key="3">
    <source>
        <dbReference type="Google" id="ProtNLM"/>
    </source>
</evidence>
<proteinExistence type="predicted"/>
<dbReference type="SUPFAM" id="SSF52309">
    <property type="entry name" value="N-(deoxy)ribosyltransferase-like"/>
    <property type="match status" value="1"/>
</dbReference>
<dbReference type="EMBL" id="SHKW01000001">
    <property type="protein sequence ID" value="RZU39144.1"/>
    <property type="molecule type" value="Genomic_DNA"/>
</dbReference>